<protein>
    <recommendedName>
        <fullName evidence="5">DNA primase</fullName>
    </recommendedName>
</protein>
<feature type="domain" description="DUF6371" evidence="1">
    <location>
        <begin position="105"/>
        <end position="277"/>
    </location>
</feature>
<accession>A0ABS5WN29</accession>
<keyword evidence="4" id="KW-1185">Reference proteome</keyword>
<name>A0ABS5WN29_9FLAO</name>
<dbReference type="InterPro" id="IPR045951">
    <property type="entry name" value="DUF6371"/>
</dbReference>
<dbReference type="Proteomes" id="UP000740413">
    <property type="component" value="Unassembled WGS sequence"/>
</dbReference>
<reference evidence="4" key="1">
    <citation type="submission" date="2023-07" db="EMBL/GenBank/DDBJ databases">
        <title>Zobellia barbeyronii sp. nov., a new marine flavobacterium, isolated from green and red algae.</title>
        <authorList>
            <person name="Nedashkovskaya O.I."/>
            <person name="Otstavnykh N."/>
            <person name="Zhukova N."/>
            <person name="Guzev K."/>
            <person name="Chausova V."/>
            <person name="Tekutyeva L."/>
            <person name="Mikhailov V."/>
            <person name="Isaeva M."/>
        </authorList>
    </citation>
    <scope>NUCLEOTIDE SEQUENCE [LARGE SCALE GENOMIC DNA]</scope>
    <source>
        <strain evidence="4">KMM 6746</strain>
    </source>
</reference>
<evidence type="ECO:0000259" key="2">
    <source>
        <dbReference type="Pfam" id="PF21957"/>
    </source>
</evidence>
<evidence type="ECO:0000313" key="3">
    <source>
        <dbReference type="EMBL" id="MBT2163522.1"/>
    </source>
</evidence>
<feature type="domain" description="Zinc beta-ribbon finger putative" evidence="2">
    <location>
        <begin position="11"/>
        <end position="50"/>
    </location>
</feature>
<evidence type="ECO:0000259" key="1">
    <source>
        <dbReference type="Pfam" id="PF19898"/>
    </source>
</evidence>
<dbReference type="RefSeq" id="WP_214613459.1">
    <property type="nucleotide sequence ID" value="NZ_JACATN010000008.1"/>
</dbReference>
<dbReference type="EMBL" id="JACATN010000008">
    <property type="protein sequence ID" value="MBT2163522.1"/>
    <property type="molecule type" value="Genomic_DNA"/>
</dbReference>
<evidence type="ECO:0000313" key="4">
    <source>
        <dbReference type="Proteomes" id="UP000740413"/>
    </source>
</evidence>
<dbReference type="Pfam" id="PF19898">
    <property type="entry name" value="DUF6371"/>
    <property type="match status" value="1"/>
</dbReference>
<dbReference type="InterPro" id="IPR047731">
    <property type="entry name" value="Zinc_ribbon_put"/>
</dbReference>
<comment type="caution">
    <text evidence="3">The sequence shown here is derived from an EMBL/GenBank/DDBJ whole genome shotgun (WGS) entry which is preliminary data.</text>
</comment>
<proteinExistence type="predicted"/>
<sequence>MIKALENLCAPNVKKKRFVLYIDKFTGKYLPDIYGKCDRADGCNYKNCPYVMGYARMIWQREKGLHPDNWKRLKNSPVQKQIIKAEPTYIPQTVLNATLLGYDQNVFIQNLLTKTPYPFEAKDVEEVISLYHMDTVLEGYRKGAVTFPFIDENGRIRAVQVKVFDKNNHTIATDSIPSILEKRHVKNNIQIPQWLMDYKNNDIKFSCLFGADILKKFPNNPVILVEAPKTAVYFALCFGLPKGPRGLICLAVYNLTSLNLERCKVLEGRDVYLFPDLSKNGTAFDQWCKKAKEMQPKIKGTCFFVSDLLERFANVTDRKQGKDLADYLENLDWKKLRGDFRNQPPCNTATHKSKSMDDGKDRMTKEFKTTEIESDFVGQLVCVQDEYLNRRGTPRENYTQEQWLMQDDAVFFYEIRKQIKSYISEKLQKSNPDELKVKCGITVDLYNG</sequence>
<gene>
    <name evidence="3" type="ORF">HW347_19785</name>
</gene>
<organism evidence="3 4">
    <name type="scientific">Zobellia barbeyronii</name>
    <dbReference type="NCBI Taxonomy" id="2748009"/>
    <lineage>
        <taxon>Bacteria</taxon>
        <taxon>Pseudomonadati</taxon>
        <taxon>Bacteroidota</taxon>
        <taxon>Flavobacteriia</taxon>
        <taxon>Flavobacteriales</taxon>
        <taxon>Flavobacteriaceae</taxon>
        <taxon>Zobellia</taxon>
    </lineage>
</organism>
<dbReference type="Pfam" id="PF21957">
    <property type="entry name" value="Zn_ribbon_16"/>
    <property type="match status" value="1"/>
</dbReference>
<evidence type="ECO:0008006" key="5">
    <source>
        <dbReference type="Google" id="ProtNLM"/>
    </source>
</evidence>